<name>A0A133UBW6_9EURY</name>
<evidence type="ECO:0000313" key="2">
    <source>
        <dbReference type="Proteomes" id="UP000070195"/>
    </source>
</evidence>
<keyword evidence="2" id="KW-1185">Reference proteome</keyword>
<dbReference type="AlphaFoldDB" id="A0A133UBW6"/>
<dbReference type="Proteomes" id="UP000070195">
    <property type="component" value="Unassembled WGS sequence"/>
</dbReference>
<protein>
    <submittedName>
        <fullName evidence="1">Uncharacterized protein</fullName>
    </submittedName>
</protein>
<accession>A0A133UBW6</accession>
<proteinExistence type="predicted"/>
<sequence>MRSIPCHEVHCKSCESLYGEPFPEVHRWMDEPVEDLGGSHQVKRHDIEKTPEVVKSLFGEEAAIATRDHILLDKRWGERPQVSKRKVRFPQLEHF</sequence>
<dbReference type="EMBL" id="LHXM01000016">
    <property type="protein sequence ID" value="KXA91703.1"/>
    <property type="molecule type" value="Genomic_DNA"/>
</dbReference>
<evidence type="ECO:0000313" key="1">
    <source>
        <dbReference type="EMBL" id="KXA91703.1"/>
    </source>
</evidence>
<reference evidence="1 2" key="1">
    <citation type="journal article" date="2016" name="Sci. Rep.">
        <title>Metabolic traits of an uncultured archaeal lineage -MSBL1- from brine pools of the Red Sea.</title>
        <authorList>
            <person name="Mwirichia R."/>
            <person name="Alam I."/>
            <person name="Rashid M."/>
            <person name="Vinu M."/>
            <person name="Ba-Alawi W."/>
            <person name="Anthony Kamau A."/>
            <person name="Kamanda Ngugi D."/>
            <person name="Goker M."/>
            <person name="Klenk H.P."/>
            <person name="Bajic V."/>
            <person name="Stingl U."/>
        </authorList>
    </citation>
    <scope>NUCLEOTIDE SEQUENCE [LARGE SCALE GENOMIC DNA]</scope>
    <source>
        <strain evidence="1">SCGC-AAA259D18</strain>
    </source>
</reference>
<organism evidence="1 2">
    <name type="scientific">candidate division MSBL1 archaeon SCGC-AAA259D18</name>
    <dbReference type="NCBI Taxonomy" id="1698262"/>
    <lineage>
        <taxon>Archaea</taxon>
        <taxon>Methanobacteriati</taxon>
        <taxon>Methanobacteriota</taxon>
        <taxon>candidate division MSBL1</taxon>
    </lineage>
</organism>
<comment type="caution">
    <text evidence="1">The sequence shown here is derived from an EMBL/GenBank/DDBJ whole genome shotgun (WGS) entry which is preliminary data.</text>
</comment>
<gene>
    <name evidence="1" type="ORF">AKJ63_01075</name>
</gene>